<evidence type="ECO:0000313" key="3">
    <source>
        <dbReference type="Proteomes" id="UP000500826"/>
    </source>
</evidence>
<feature type="region of interest" description="Disordered" evidence="1">
    <location>
        <begin position="59"/>
        <end position="83"/>
    </location>
</feature>
<evidence type="ECO:0000313" key="2">
    <source>
        <dbReference type="EMBL" id="QJW85486.1"/>
    </source>
</evidence>
<sequence>MSGKSHQDRATCLREADNAYDEAKKGALANNAGTDLQKNATARCEAQPQADRADCIQRIPGAGTTEGSVKGGGLIRETETRLP</sequence>
<accession>A0ABX6P957</accession>
<dbReference type="Proteomes" id="UP000500826">
    <property type="component" value="Chromosome"/>
</dbReference>
<dbReference type="EMBL" id="CP053418">
    <property type="protein sequence ID" value="QJW85486.1"/>
    <property type="molecule type" value="Genomic_DNA"/>
</dbReference>
<name>A0ABX6P957_9BURK</name>
<proteinExistence type="predicted"/>
<reference evidence="2 3" key="1">
    <citation type="submission" date="2020-05" db="EMBL/GenBank/DDBJ databases">
        <title>Ramlibacter rhizophilus sp. nov., isolated from rhizosphere soil of national flower Mugunghwa from South Korea.</title>
        <authorList>
            <person name="Zheng-Fei Y."/>
            <person name="Huan T."/>
        </authorList>
    </citation>
    <scope>NUCLEOTIDE SEQUENCE [LARGE SCALE GENOMIC DNA]</scope>
    <source>
        <strain evidence="2 3">H242</strain>
    </source>
</reference>
<evidence type="ECO:0000256" key="1">
    <source>
        <dbReference type="SAM" id="MobiDB-lite"/>
    </source>
</evidence>
<gene>
    <name evidence="2" type="ORF">HK414_25795</name>
</gene>
<keyword evidence="3" id="KW-1185">Reference proteome</keyword>
<reference evidence="2 3" key="2">
    <citation type="submission" date="2020-05" db="EMBL/GenBank/DDBJ databases">
        <authorList>
            <person name="Khan S.A."/>
            <person name="Jeon C.O."/>
            <person name="Chun B.H."/>
        </authorList>
    </citation>
    <scope>NUCLEOTIDE SEQUENCE [LARGE SCALE GENOMIC DNA]</scope>
    <source>
        <strain evidence="2 3">H242</strain>
    </source>
</reference>
<organism evidence="2 3">
    <name type="scientific">Ramlibacter terrae</name>
    <dbReference type="NCBI Taxonomy" id="2732511"/>
    <lineage>
        <taxon>Bacteria</taxon>
        <taxon>Pseudomonadati</taxon>
        <taxon>Pseudomonadota</taxon>
        <taxon>Betaproteobacteria</taxon>
        <taxon>Burkholderiales</taxon>
        <taxon>Comamonadaceae</taxon>
        <taxon>Ramlibacter</taxon>
    </lineage>
</organism>
<protein>
    <submittedName>
        <fullName evidence="2">Uncharacterized protein</fullName>
    </submittedName>
</protein>